<dbReference type="Proteomes" id="UP000029223">
    <property type="component" value="Unassembled WGS sequence"/>
</dbReference>
<evidence type="ECO:0000313" key="1">
    <source>
        <dbReference type="EMBL" id="GAL24554.1"/>
    </source>
</evidence>
<comment type="caution">
    <text evidence="1">The sequence shown here is derived from an EMBL/GenBank/DDBJ whole genome shotgun (WGS) entry which is preliminary data.</text>
</comment>
<protein>
    <submittedName>
        <fullName evidence="1">Uncharacterized protein</fullName>
    </submittedName>
</protein>
<keyword evidence="2" id="KW-1185">Reference proteome</keyword>
<proteinExistence type="predicted"/>
<evidence type="ECO:0000313" key="2">
    <source>
        <dbReference type="Proteomes" id="UP000029223"/>
    </source>
</evidence>
<reference evidence="2" key="1">
    <citation type="submission" date="2014-09" db="EMBL/GenBank/DDBJ databases">
        <title>Vibrio variabilis JCM 19239. (C206) whole genome shotgun sequence.</title>
        <authorList>
            <person name="Sawabe T."/>
            <person name="Meirelles P."/>
            <person name="Nakanishi M."/>
            <person name="Sayaka M."/>
            <person name="Hattori M."/>
            <person name="Ohkuma M."/>
        </authorList>
    </citation>
    <scope>NUCLEOTIDE SEQUENCE [LARGE SCALE GENOMIC DNA]</scope>
    <source>
        <strain evidence="2">JCM 19239</strain>
    </source>
</reference>
<sequence>MTTLQTLIEKNPNLDIRSVQDKTFKAFGQLITGHDFSELTKFCVKSYYDANHSGLTFQIIQSWRSSLLSNR</sequence>
<dbReference type="EMBL" id="BBMS01000004">
    <property type="protein sequence ID" value="GAL24554.1"/>
    <property type="molecule type" value="Genomic_DNA"/>
</dbReference>
<organism evidence="1 2">
    <name type="scientific">Vibrio variabilis</name>
    <dbReference type="NCBI Taxonomy" id="990271"/>
    <lineage>
        <taxon>Bacteria</taxon>
        <taxon>Pseudomonadati</taxon>
        <taxon>Pseudomonadota</taxon>
        <taxon>Gammaproteobacteria</taxon>
        <taxon>Vibrionales</taxon>
        <taxon>Vibrionaceae</taxon>
        <taxon>Vibrio</taxon>
    </lineage>
</organism>
<gene>
    <name evidence="1" type="ORF">JCM19239_2008</name>
</gene>
<reference evidence="2" key="2">
    <citation type="submission" date="2014-09" db="EMBL/GenBank/DDBJ databases">
        <authorList>
            <consortium name="NBRP consortium"/>
            <person name="Sawabe T."/>
            <person name="Meirelles P."/>
            <person name="Nakanishi M."/>
            <person name="Sayaka M."/>
            <person name="Hattori M."/>
            <person name="Ohkuma M."/>
        </authorList>
    </citation>
    <scope>NUCLEOTIDE SEQUENCE [LARGE SCALE GENOMIC DNA]</scope>
    <source>
        <strain evidence="2">JCM 19239</strain>
    </source>
</reference>
<name>A0ABQ0J707_9VIBR</name>
<accession>A0ABQ0J707</accession>